<feature type="domain" description="Flagellar basal-body/hook protein C-terminal" evidence="8">
    <location>
        <begin position="451"/>
        <end position="494"/>
    </location>
</feature>
<dbReference type="PANTHER" id="PTHR30033:SF1">
    <property type="entry name" value="FLAGELLAR HOOK-ASSOCIATED PROTEIN 1"/>
    <property type="match status" value="1"/>
</dbReference>
<evidence type="ECO:0000256" key="6">
    <source>
        <dbReference type="ARBA" id="ARBA00023143"/>
    </source>
</evidence>
<proteinExistence type="inferred from homology"/>
<evidence type="ECO:0000313" key="10">
    <source>
        <dbReference type="EMBL" id="RKD32330.1"/>
    </source>
</evidence>
<evidence type="ECO:0000259" key="9">
    <source>
        <dbReference type="Pfam" id="PF22638"/>
    </source>
</evidence>
<dbReference type="SUPFAM" id="SSF64518">
    <property type="entry name" value="Phase 1 flagellin"/>
    <property type="match status" value="1"/>
</dbReference>
<keyword evidence="11" id="KW-1185">Reference proteome</keyword>
<sequence>MSGWLGLNTAISGLFASQKSLYTTNHNISNANTEGYSRQKAVQHAADPLTLPGIGMLGTGTEITEIKRIRDSYIDYKYWSENSSLGEWQVKRDTLVNIENIFNEPSDSSFRQYLDEFFNSLETLSTDPSSYAHRSLVKEKAVALTNHLNETVNRLYSLQKELNFGVKTKIKQVNDIAGQIRNLNDQIYRLEIDGTKANDLRDRRALLVDKLSKIVNVQVSENSGKYRVSIGGIALVDHVNISKIKYPPPTTDNKFNPKEKLYKVEWETGETVDLKGGELKALLDLRDGEGEGNIYRGVPFYIKRLDEFAQKLAEKMNEVHSDGWGLNNTTGTFLFTAHGKKTSDYTDLSELLDEIRAENISLSGDIKSNSDYIAASSANIAAASNPDGVKNNENALELIELREDKNFFDTTTPQGTPDDFIKAVLSNFAVDSQHANRMEENQDAIMANIKQKRESKSGVSIDEEMSNMVKFQHSYNAAAKMITTIDEIYEVTINRLGLVGR</sequence>
<gene>
    <name evidence="7" type="primary">flgK</name>
    <name evidence="10" type="ORF">BET03_03205</name>
</gene>
<keyword evidence="10" id="KW-0969">Cilium</keyword>
<dbReference type="PRINTS" id="PR01005">
    <property type="entry name" value="FLGHOOKAP1"/>
</dbReference>
<evidence type="ECO:0000256" key="7">
    <source>
        <dbReference type="RuleBase" id="RU362065"/>
    </source>
</evidence>
<dbReference type="Proteomes" id="UP000284177">
    <property type="component" value="Unassembled WGS sequence"/>
</dbReference>
<evidence type="ECO:0000313" key="11">
    <source>
        <dbReference type="Proteomes" id="UP000284177"/>
    </source>
</evidence>
<feature type="domain" description="Flagellar hook-associated protein FlgK helical" evidence="9">
    <location>
        <begin position="97"/>
        <end position="335"/>
    </location>
</feature>
<evidence type="ECO:0000256" key="3">
    <source>
        <dbReference type="ARBA" id="ARBA00009677"/>
    </source>
</evidence>
<dbReference type="GO" id="GO:0005198">
    <property type="term" value="F:structural molecule activity"/>
    <property type="evidence" value="ECO:0007669"/>
    <property type="project" value="UniProtKB-UniRule"/>
</dbReference>
<dbReference type="EMBL" id="MCIB01000012">
    <property type="protein sequence ID" value="RKD32330.1"/>
    <property type="molecule type" value="Genomic_DNA"/>
</dbReference>
<dbReference type="Pfam" id="PF06429">
    <property type="entry name" value="Flg_bbr_C"/>
    <property type="match status" value="1"/>
</dbReference>
<dbReference type="Pfam" id="PF22638">
    <property type="entry name" value="FlgK_D1"/>
    <property type="match status" value="1"/>
</dbReference>
<dbReference type="GO" id="GO:0005576">
    <property type="term" value="C:extracellular region"/>
    <property type="evidence" value="ECO:0007669"/>
    <property type="project" value="UniProtKB-SubCell"/>
</dbReference>
<dbReference type="NCBIfam" id="TIGR02492">
    <property type="entry name" value="flgK_ends"/>
    <property type="match status" value="1"/>
</dbReference>
<evidence type="ECO:0000256" key="2">
    <source>
        <dbReference type="ARBA" id="ARBA00004613"/>
    </source>
</evidence>
<dbReference type="OrthoDB" id="9802553at2"/>
<evidence type="ECO:0000256" key="5">
    <source>
        <dbReference type="ARBA" id="ARBA00022525"/>
    </source>
</evidence>
<comment type="subcellular location">
    <subcellularLocation>
        <location evidence="1 7">Bacterial flagellum</location>
    </subcellularLocation>
    <subcellularLocation>
        <location evidence="2 7">Secreted</location>
    </subcellularLocation>
</comment>
<accession>A0A419T447</accession>
<dbReference type="RefSeq" id="WP_120168793.1">
    <property type="nucleotide sequence ID" value="NZ_MCIB01000012.1"/>
</dbReference>
<comment type="similarity">
    <text evidence="3 7">Belongs to the flagella basal body rod proteins family.</text>
</comment>
<evidence type="ECO:0000259" key="8">
    <source>
        <dbReference type="Pfam" id="PF06429"/>
    </source>
</evidence>
<keyword evidence="5 7" id="KW-0964">Secreted</keyword>
<reference evidence="10 11" key="1">
    <citation type="submission" date="2016-08" db="EMBL/GenBank/DDBJ databases">
        <title>Novel Firmicutes and Novel Genomes.</title>
        <authorList>
            <person name="Poppleton D.I."/>
            <person name="Gribaldo S."/>
        </authorList>
    </citation>
    <scope>NUCLEOTIDE SEQUENCE [LARGE SCALE GENOMIC DNA]</scope>
    <source>
        <strain evidence="10 11">CTT3</strain>
    </source>
</reference>
<keyword evidence="6 7" id="KW-0975">Bacterial flagellum</keyword>
<dbReference type="AlphaFoldDB" id="A0A419T447"/>
<dbReference type="GO" id="GO:0044780">
    <property type="term" value="P:bacterial-type flagellum assembly"/>
    <property type="evidence" value="ECO:0007669"/>
    <property type="project" value="InterPro"/>
</dbReference>
<organism evidence="10 11">
    <name type="scientific">Thermohalobacter berrensis</name>
    <dbReference type="NCBI Taxonomy" id="99594"/>
    <lineage>
        <taxon>Bacteria</taxon>
        <taxon>Bacillati</taxon>
        <taxon>Bacillota</taxon>
        <taxon>Tissierellia</taxon>
        <taxon>Tissierellales</taxon>
        <taxon>Thermohalobacteraceae</taxon>
        <taxon>Thermohalobacter</taxon>
    </lineage>
</organism>
<dbReference type="InterPro" id="IPR002371">
    <property type="entry name" value="FlgK"/>
</dbReference>
<dbReference type="GO" id="GO:0009424">
    <property type="term" value="C:bacterial-type flagellum hook"/>
    <property type="evidence" value="ECO:0007669"/>
    <property type="project" value="UniProtKB-UniRule"/>
</dbReference>
<protein>
    <recommendedName>
        <fullName evidence="4 7">Flagellar hook-associated protein 1</fullName>
        <shortName evidence="7">HAP1</shortName>
    </recommendedName>
</protein>
<name>A0A419T447_9FIRM</name>
<dbReference type="InterPro" id="IPR010930">
    <property type="entry name" value="Flg_bb/hook_C_dom"/>
</dbReference>
<evidence type="ECO:0000256" key="4">
    <source>
        <dbReference type="ARBA" id="ARBA00016244"/>
    </source>
</evidence>
<keyword evidence="10" id="KW-0966">Cell projection</keyword>
<dbReference type="PANTHER" id="PTHR30033">
    <property type="entry name" value="FLAGELLAR HOOK-ASSOCIATED PROTEIN 1"/>
    <property type="match status" value="1"/>
</dbReference>
<dbReference type="InterPro" id="IPR053927">
    <property type="entry name" value="FlgK_helical"/>
</dbReference>
<keyword evidence="10" id="KW-0282">Flagellum</keyword>
<comment type="caution">
    <text evidence="10">The sequence shown here is derived from an EMBL/GenBank/DDBJ whole genome shotgun (WGS) entry which is preliminary data.</text>
</comment>
<evidence type="ECO:0000256" key="1">
    <source>
        <dbReference type="ARBA" id="ARBA00004365"/>
    </source>
</evidence>